<keyword evidence="2" id="KW-0812">Transmembrane</keyword>
<keyword evidence="2" id="KW-1133">Transmembrane helix</keyword>
<evidence type="ECO:0000259" key="4">
    <source>
        <dbReference type="PROSITE" id="PS50109"/>
    </source>
</evidence>
<dbReference type="Gene3D" id="1.10.287.130">
    <property type="match status" value="1"/>
</dbReference>
<keyword evidence="2" id="KW-0472">Membrane</keyword>
<organism evidence="5 6">
    <name type="scientific">Chitinophaga silvatica</name>
    <dbReference type="NCBI Taxonomy" id="2282649"/>
    <lineage>
        <taxon>Bacteria</taxon>
        <taxon>Pseudomonadati</taxon>
        <taxon>Bacteroidota</taxon>
        <taxon>Chitinophagia</taxon>
        <taxon>Chitinophagales</taxon>
        <taxon>Chitinophagaceae</taxon>
        <taxon>Chitinophaga</taxon>
    </lineage>
</organism>
<dbReference type="Pfam" id="PF02518">
    <property type="entry name" value="HATPase_c"/>
    <property type="match status" value="1"/>
</dbReference>
<evidence type="ECO:0000256" key="2">
    <source>
        <dbReference type="SAM" id="Phobius"/>
    </source>
</evidence>
<dbReference type="GO" id="GO:0000155">
    <property type="term" value="F:phosphorelay sensor kinase activity"/>
    <property type="evidence" value="ECO:0007669"/>
    <property type="project" value="InterPro"/>
</dbReference>
<feature type="signal peptide" evidence="3">
    <location>
        <begin position="1"/>
        <end position="18"/>
    </location>
</feature>
<dbReference type="Gene3D" id="2.130.10.10">
    <property type="entry name" value="YVTN repeat-like/Quinoprotein amine dehydrogenase"/>
    <property type="match status" value="2"/>
</dbReference>
<feature type="transmembrane region" description="Helical" evidence="2">
    <location>
        <begin position="721"/>
        <end position="739"/>
    </location>
</feature>
<keyword evidence="1" id="KW-0597">Phosphoprotein</keyword>
<dbReference type="OrthoDB" id="8676692at2"/>
<dbReference type="SUPFAM" id="SSF47384">
    <property type="entry name" value="Homodimeric domain of signal transducing histidine kinase"/>
    <property type="match status" value="1"/>
</dbReference>
<dbReference type="EMBL" id="QPMM01000012">
    <property type="protein sequence ID" value="RFS19627.1"/>
    <property type="molecule type" value="Genomic_DNA"/>
</dbReference>
<dbReference type="AlphaFoldDB" id="A0A3E1Y578"/>
<dbReference type="Proteomes" id="UP000260644">
    <property type="component" value="Unassembled WGS sequence"/>
</dbReference>
<dbReference type="InterPro" id="IPR015943">
    <property type="entry name" value="WD40/YVTN_repeat-like_dom_sf"/>
</dbReference>
<dbReference type="Gene3D" id="3.30.565.10">
    <property type="entry name" value="Histidine kinase-like ATPase, C-terminal domain"/>
    <property type="match status" value="1"/>
</dbReference>
<feature type="domain" description="Histidine kinase" evidence="4">
    <location>
        <begin position="791"/>
        <end position="1002"/>
    </location>
</feature>
<dbReference type="InterPro" id="IPR003594">
    <property type="entry name" value="HATPase_dom"/>
</dbReference>
<evidence type="ECO:0000256" key="3">
    <source>
        <dbReference type="SAM" id="SignalP"/>
    </source>
</evidence>
<evidence type="ECO:0000313" key="5">
    <source>
        <dbReference type="EMBL" id="RFS19627.1"/>
    </source>
</evidence>
<name>A0A3E1Y578_9BACT</name>
<dbReference type="PANTHER" id="PTHR43547:SF2">
    <property type="entry name" value="HYBRID SIGNAL TRANSDUCTION HISTIDINE KINASE C"/>
    <property type="match status" value="1"/>
</dbReference>
<reference evidence="5 6" key="1">
    <citation type="submission" date="2018-07" db="EMBL/GenBank/DDBJ databases">
        <title>Chitinophaga K2CV101002-2 sp. nov., isolated from a monsoon evergreen broad-leaved forest soil.</title>
        <authorList>
            <person name="Lv Y."/>
        </authorList>
    </citation>
    <scope>NUCLEOTIDE SEQUENCE [LARGE SCALE GENOMIC DNA]</scope>
    <source>
        <strain evidence="5 6">GDMCC 1.1288</strain>
    </source>
</reference>
<dbReference type="Pfam" id="PF07494">
    <property type="entry name" value="Reg_prop"/>
    <property type="match status" value="1"/>
</dbReference>
<dbReference type="CDD" id="cd00075">
    <property type="entry name" value="HATPase"/>
    <property type="match status" value="1"/>
</dbReference>
<sequence length="1002" mass="114565">MRLILLVCFLMGMNSVSANSRFDSAIVRHFTDQDGLPQNSIKYITPDKDGFVWLATEDGLVRFDGYHFLNFNSTVLPIKDNHFLCFLSTNEGLAAISVENILEIKNGKAAVSNISAYNYFIQEDTSDVYTVRGFPDLYLNIVPCHYFIYPVNATTYYKTSKDSIWYVNNEQHFYLQKAPAFKPEQLFALNGNLYQITDNGEFFQLNSKFPRPLSLHGDSIGKLKNYKVYWNIGSQQLFLSINNLLYYLKIDKNNNIESTILLDNFDQVKGGITSIYYDTKYQRLFIGSLTKGLFVYKCKQFSVLRDGEGNDEVYYAQALHGDNALVVPRGFMFTTDGTKKEIPLLRKIGRLDNYSIATDNKENNWYKDGRVLYKLTPDYSAILWDTVFPSKVNQLFFDGGNKLWIGTQTTGLYTIQTDEEHPQLQQFCTDINDCTYFTKANEHTLWVGTAAGLYSVDVKTKKTSGFNVLKDSYIRSLFTAPTGEIWITTYSHGIFIYKDNEITALPLDKHRFLLMAHCVIRDNNGYNWITTNKGLFQVSTNDALSFVSKKSKNLYYLYYRKEQGFNTNEFNGGCQPCAVKLPNGDISLPSLNGLVYFNPGNIIPELPDKRIFVDQIEIDTSVINPDEVIDIPHNFHHAKIRISSPYFGDPDNLHFYYSLEKEGNKDEILWVPVNNERIIEFSSMSSGTYHLWIRKPNGFGGDNEAELILVLKVEKAFYETTIFRIALLVTLAFIIFVFFRIRVRRIERKNEQLSLLVDERTYELRSILKNLQASEQQLRKQSFVQQRIIAAISHDLKTPMKYLMQVVGTTGYPIVKEERMVIHDSLHNMYYLVENLIQYIKSQFAHDNSMLEVVDLYNELELKASIFRPVANSKKILVNNITIPGTKVLVNKQLLSIIIHNLIDNAVKNTPAGSITLEAYTENQKIVLIFADTGIGMPQAVMNWINQDRIANSSASEKYNDVHVGIGLLMVIELLALINGSMKVNTNGLHGALVTITIDVIE</sequence>
<keyword evidence="3" id="KW-0732">Signal</keyword>
<dbReference type="Gene3D" id="2.60.40.10">
    <property type="entry name" value="Immunoglobulins"/>
    <property type="match status" value="1"/>
</dbReference>
<keyword evidence="6" id="KW-1185">Reference proteome</keyword>
<dbReference type="InterPro" id="IPR005467">
    <property type="entry name" value="His_kinase_dom"/>
</dbReference>
<dbReference type="RefSeq" id="WP_116977814.1">
    <property type="nucleotide sequence ID" value="NZ_QPMM01000012.1"/>
</dbReference>
<dbReference type="PROSITE" id="PS50109">
    <property type="entry name" value="HIS_KIN"/>
    <property type="match status" value="1"/>
</dbReference>
<dbReference type="InterPro" id="IPR011110">
    <property type="entry name" value="Reg_prop"/>
</dbReference>
<dbReference type="InterPro" id="IPR036890">
    <property type="entry name" value="HATPase_C_sf"/>
</dbReference>
<evidence type="ECO:0000313" key="6">
    <source>
        <dbReference type="Proteomes" id="UP000260644"/>
    </source>
</evidence>
<dbReference type="SUPFAM" id="SSF55874">
    <property type="entry name" value="ATPase domain of HSP90 chaperone/DNA topoisomerase II/histidine kinase"/>
    <property type="match status" value="1"/>
</dbReference>
<dbReference type="SMART" id="SM00387">
    <property type="entry name" value="HATPase_c"/>
    <property type="match status" value="1"/>
</dbReference>
<dbReference type="InterPro" id="IPR036097">
    <property type="entry name" value="HisK_dim/P_sf"/>
</dbReference>
<proteinExistence type="predicted"/>
<dbReference type="InterPro" id="IPR013783">
    <property type="entry name" value="Ig-like_fold"/>
</dbReference>
<protein>
    <recommendedName>
        <fullName evidence="4">Histidine kinase domain-containing protein</fullName>
    </recommendedName>
</protein>
<accession>A0A3E1Y578</accession>
<gene>
    <name evidence="5" type="ORF">DVR12_21215</name>
</gene>
<feature type="chain" id="PRO_5017778063" description="Histidine kinase domain-containing protein" evidence="3">
    <location>
        <begin position="19"/>
        <end position="1002"/>
    </location>
</feature>
<comment type="caution">
    <text evidence="5">The sequence shown here is derived from an EMBL/GenBank/DDBJ whole genome shotgun (WGS) entry which is preliminary data.</text>
</comment>
<dbReference type="SUPFAM" id="SSF63829">
    <property type="entry name" value="Calcium-dependent phosphotriesterase"/>
    <property type="match status" value="1"/>
</dbReference>
<evidence type="ECO:0000256" key="1">
    <source>
        <dbReference type="ARBA" id="ARBA00022553"/>
    </source>
</evidence>
<dbReference type="PANTHER" id="PTHR43547">
    <property type="entry name" value="TWO-COMPONENT HISTIDINE KINASE"/>
    <property type="match status" value="1"/>
</dbReference>